<dbReference type="GO" id="GO:0006654">
    <property type="term" value="P:phosphatidic acid biosynthetic process"/>
    <property type="evidence" value="ECO:0007669"/>
    <property type="project" value="TreeGrafter"/>
</dbReference>
<dbReference type="SMART" id="SM00563">
    <property type="entry name" value="PlsC"/>
    <property type="match status" value="1"/>
</dbReference>
<keyword evidence="6" id="KW-0012">Acyltransferase</keyword>
<dbReference type="EMBL" id="VYXP01000007">
    <property type="protein sequence ID" value="KAA9130485.1"/>
    <property type="molecule type" value="Genomic_DNA"/>
</dbReference>
<evidence type="ECO:0000259" key="8">
    <source>
        <dbReference type="SMART" id="SM00563"/>
    </source>
</evidence>
<keyword evidence="10" id="KW-1185">Reference proteome</keyword>
<gene>
    <name evidence="9" type="ORF">F3N42_12385</name>
</gene>
<accession>A0A5N0T609</accession>
<dbReference type="InterPro" id="IPR011701">
    <property type="entry name" value="MFS"/>
</dbReference>
<dbReference type="InterPro" id="IPR036259">
    <property type="entry name" value="MFS_trans_sf"/>
</dbReference>
<evidence type="ECO:0000256" key="3">
    <source>
        <dbReference type="ARBA" id="ARBA00022692"/>
    </source>
</evidence>
<protein>
    <submittedName>
        <fullName evidence="9">MFS transporter</fullName>
    </submittedName>
</protein>
<feature type="transmembrane region" description="Helical" evidence="7">
    <location>
        <begin position="230"/>
        <end position="254"/>
    </location>
</feature>
<evidence type="ECO:0000256" key="2">
    <source>
        <dbReference type="ARBA" id="ARBA00022679"/>
    </source>
</evidence>
<feature type="transmembrane region" description="Helical" evidence="7">
    <location>
        <begin position="266"/>
        <end position="285"/>
    </location>
</feature>
<dbReference type="Pfam" id="PF01553">
    <property type="entry name" value="Acyltransferase"/>
    <property type="match status" value="1"/>
</dbReference>
<evidence type="ECO:0000256" key="5">
    <source>
        <dbReference type="ARBA" id="ARBA00023136"/>
    </source>
</evidence>
<dbReference type="PANTHER" id="PTHR10434">
    <property type="entry name" value="1-ACYL-SN-GLYCEROL-3-PHOSPHATE ACYLTRANSFERASE"/>
    <property type="match status" value="1"/>
</dbReference>
<evidence type="ECO:0000256" key="1">
    <source>
        <dbReference type="ARBA" id="ARBA00005189"/>
    </source>
</evidence>
<dbReference type="Pfam" id="PF07690">
    <property type="entry name" value="MFS_1"/>
    <property type="match status" value="1"/>
</dbReference>
<dbReference type="GO" id="GO:0003841">
    <property type="term" value="F:1-acylglycerol-3-phosphate O-acyltransferase activity"/>
    <property type="evidence" value="ECO:0007669"/>
    <property type="project" value="TreeGrafter"/>
</dbReference>
<feature type="transmembrane region" description="Helical" evidence="7">
    <location>
        <begin position="297"/>
        <end position="316"/>
    </location>
</feature>
<evidence type="ECO:0000256" key="7">
    <source>
        <dbReference type="SAM" id="Phobius"/>
    </source>
</evidence>
<feature type="transmembrane region" description="Helical" evidence="7">
    <location>
        <begin position="381"/>
        <end position="402"/>
    </location>
</feature>
<dbReference type="CDD" id="cd07989">
    <property type="entry name" value="LPLAT_AGPAT-like"/>
    <property type="match status" value="1"/>
</dbReference>
<feature type="transmembrane region" description="Helical" evidence="7">
    <location>
        <begin position="414"/>
        <end position="437"/>
    </location>
</feature>
<feature type="domain" description="Phospholipid/glycerol acyltransferase" evidence="8">
    <location>
        <begin position="457"/>
        <end position="573"/>
    </location>
</feature>
<dbReference type="Gene3D" id="1.20.1250.20">
    <property type="entry name" value="MFS general substrate transporter like domains"/>
    <property type="match status" value="1"/>
</dbReference>
<dbReference type="SUPFAM" id="SSF103473">
    <property type="entry name" value="MFS general substrate transporter"/>
    <property type="match status" value="1"/>
</dbReference>
<keyword evidence="5 7" id="KW-0472">Membrane</keyword>
<dbReference type="RefSeq" id="WP_150864789.1">
    <property type="nucleotide sequence ID" value="NZ_VYXP01000007.1"/>
</dbReference>
<feature type="transmembrane region" description="Helical" evidence="7">
    <location>
        <begin position="147"/>
        <end position="170"/>
    </location>
</feature>
<evidence type="ECO:0000313" key="9">
    <source>
        <dbReference type="EMBL" id="KAA9130485.1"/>
    </source>
</evidence>
<feature type="transmembrane region" description="Helical" evidence="7">
    <location>
        <begin position="176"/>
        <end position="198"/>
    </location>
</feature>
<dbReference type="SUPFAM" id="SSF69593">
    <property type="entry name" value="Glycerol-3-phosphate (1)-acyltransferase"/>
    <property type="match status" value="1"/>
</dbReference>
<name>A0A5N0T609_9GAMM</name>
<dbReference type="GO" id="GO:0022857">
    <property type="term" value="F:transmembrane transporter activity"/>
    <property type="evidence" value="ECO:0007669"/>
    <property type="project" value="InterPro"/>
</dbReference>
<dbReference type="PANTHER" id="PTHR10434:SF15">
    <property type="entry name" value="PHOSPHOLIPID_GLYCEROL ACYLTRANSFERASE DOMAIN-CONTAINING PROTEIN"/>
    <property type="match status" value="1"/>
</dbReference>
<dbReference type="AlphaFoldDB" id="A0A5N0T609"/>
<sequence>MSGRSQFRLFTERRFGPFFVTQALGALNDNIFKNALAALLVFEASQMGGLNTDQLVNLSALLFILPFFLFSALFGQFADKFEKSAQIRRIKLFEVGLMGLAALGLWLGNLPLLLLVLFGLGFQSTIFGPIKYGILPQVLAPRELVGGNALVEMGTFVAILGGTIAGPLLAGVDTAWPMWVAVAALAVAVCGWLASLYVPRAAAVDPGLKINWNIFSESIRNLKFIGADRTVLHGVLGISWFWFFGATILVQVPSYTINVLGGDERLMSMLLGVFIVGISVGSLACEKLSNHRVEIGLVPLGTIGLTLFGIDLYFASPLSPAVGLEPATFFAQAGSWRIVFDLLMIGGFGGFYIVPLYALVQARSAASHRSRVIAGNNILNALFMVVAAVFAIIMLGAAGFTIPQLFLATAILNAVVALYIFTIVPEFLLRFVAWLLIHTIYRVKVTGLENIPEKGAVILACNHVSYVDPVIIMGMSPRPTRFVMWYKLYDIPVMRWLFRAGKAIPIASASEDADILAAAYEKIDAELAAGAPVGIFPEGGITRDGEIQPFKGGVAKIVEQNPVPVVPMALCHLWGSLFSRRDSFWKRRPYKLFGRIELRVGEPIPAAELTTERLEAAIRALRGDDR</sequence>
<keyword evidence="2" id="KW-0808">Transferase</keyword>
<dbReference type="CDD" id="cd06173">
    <property type="entry name" value="MFS_MefA_like"/>
    <property type="match status" value="1"/>
</dbReference>
<evidence type="ECO:0000256" key="6">
    <source>
        <dbReference type="ARBA" id="ARBA00023315"/>
    </source>
</evidence>
<organism evidence="9 10">
    <name type="scientific">Marinihelvus fidelis</name>
    <dbReference type="NCBI Taxonomy" id="2613842"/>
    <lineage>
        <taxon>Bacteria</taxon>
        <taxon>Pseudomonadati</taxon>
        <taxon>Pseudomonadota</taxon>
        <taxon>Gammaproteobacteria</taxon>
        <taxon>Chromatiales</taxon>
        <taxon>Wenzhouxiangellaceae</taxon>
        <taxon>Marinihelvus</taxon>
    </lineage>
</organism>
<keyword evidence="3 7" id="KW-0812">Transmembrane</keyword>
<dbReference type="Proteomes" id="UP000325372">
    <property type="component" value="Unassembled WGS sequence"/>
</dbReference>
<reference evidence="9 10" key="1">
    <citation type="submission" date="2019-09" db="EMBL/GenBank/DDBJ databases">
        <title>Wenzhouxiangella sp. Genome sequencing and assembly.</title>
        <authorList>
            <person name="Zhang R."/>
        </authorList>
    </citation>
    <scope>NUCLEOTIDE SEQUENCE [LARGE SCALE GENOMIC DNA]</scope>
    <source>
        <strain evidence="9 10">W260</strain>
    </source>
</reference>
<dbReference type="InterPro" id="IPR002123">
    <property type="entry name" value="Plipid/glycerol_acylTrfase"/>
</dbReference>
<feature type="transmembrane region" description="Helical" evidence="7">
    <location>
        <begin position="336"/>
        <end position="360"/>
    </location>
</feature>
<comment type="pathway">
    <text evidence="1">Lipid metabolism.</text>
</comment>
<comment type="caution">
    <text evidence="9">The sequence shown here is derived from an EMBL/GenBank/DDBJ whole genome shotgun (WGS) entry which is preliminary data.</text>
</comment>
<proteinExistence type="predicted"/>
<evidence type="ECO:0000313" key="10">
    <source>
        <dbReference type="Proteomes" id="UP000325372"/>
    </source>
</evidence>
<keyword evidence="4 7" id="KW-1133">Transmembrane helix</keyword>
<evidence type="ECO:0000256" key="4">
    <source>
        <dbReference type="ARBA" id="ARBA00022989"/>
    </source>
</evidence>
<feature type="transmembrane region" description="Helical" evidence="7">
    <location>
        <begin position="55"/>
        <end position="78"/>
    </location>
</feature>